<comment type="caution">
    <text evidence="1">The sequence shown here is derived from an EMBL/GenBank/DDBJ whole genome shotgun (WGS) entry which is preliminary data.</text>
</comment>
<reference evidence="1 2" key="1">
    <citation type="submission" date="2009-01" db="EMBL/GenBank/DDBJ databases">
        <authorList>
            <person name="Qin X."/>
            <person name="Bachman B."/>
            <person name="Battles P."/>
            <person name="Bell A."/>
            <person name="Bess C."/>
            <person name="Bickham C."/>
            <person name="Chaboub L."/>
            <person name="Chen D."/>
            <person name="Coyle M."/>
            <person name="Deiros D.R."/>
            <person name="Dinh H."/>
            <person name="Forbes L."/>
            <person name="Fowler G."/>
            <person name="Francisco L."/>
            <person name="Fu Q."/>
            <person name="Gubbala S."/>
            <person name="Hale W."/>
            <person name="Han Y."/>
            <person name="Hemphill L."/>
            <person name="Highlander S.K."/>
            <person name="Hirani K."/>
            <person name="Hogues M."/>
            <person name="Jackson L."/>
            <person name="Jakkamsetti A."/>
            <person name="Javaid M."/>
            <person name="Jiang H."/>
            <person name="Korchina V."/>
            <person name="Kovar C."/>
            <person name="Lara F."/>
            <person name="Lee S."/>
            <person name="Mata R."/>
            <person name="Mathew T."/>
            <person name="Moen C."/>
            <person name="Morales K."/>
            <person name="Munidasa M."/>
            <person name="Nazareth L."/>
            <person name="Ngo R."/>
            <person name="Nguyen L."/>
            <person name="Okwuonu G."/>
            <person name="Ongeri F."/>
            <person name="Patil S."/>
            <person name="Petrosino J."/>
            <person name="Pham C."/>
            <person name="Pham P."/>
            <person name="Pu L.-L."/>
            <person name="Puazo M."/>
            <person name="Raj R."/>
            <person name="Reid J."/>
            <person name="Rouhana J."/>
            <person name="Saada N."/>
            <person name="Shang Y."/>
            <person name="Simmons D."/>
            <person name="Thornton R."/>
            <person name="Warren J."/>
            <person name="Weissenberger G."/>
            <person name="Zhang J."/>
            <person name="Zhang L."/>
            <person name="Zhou C."/>
            <person name="Zhu D."/>
            <person name="Muzny D."/>
            <person name="Worley K."/>
            <person name="Gibbs R."/>
        </authorList>
    </citation>
    <scope>NUCLEOTIDE SEQUENCE [LARGE SCALE GENOMIC DNA]</scope>
    <source>
        <strain evidence="1 2">DSM 16047</strain>
    </source>
</reference>
<dbReference type="HOGENOM" id="CLU_133187_1_0_9"/>
<dbReference type="STRING" id="525365.HMPREF0548_0436"/>
<dbReference type="eggNOG" id="ENOG5032Z6U">
    <property type="taxonomic scope" value="Bacteria"/>
</dbReference>
<gene>
    <name evidence="1" type="ORF">HMPREF0548_0436</name>
</gene>
<protein>
    <submittedName>
        <fullName evidence="1">Uncharacterized protein</fullName>
    </submittedName>
</protein>
<dbReference type="AlphaFoldDB" id="C2EL90"/>
<organism evidence="1 2">
    <name type="scientific">Lactobacillus ultunensis DSM 16047</name>
    <dbReference type="NCBI Taxonomy" id="525365"/>
    <lineage>
        <taxon>Bacteria</taxon>
        <taxon>Bacillati</taxon>
        <taxon>Bacillota</taxon>
        <taxon>Bacilli</taxon>
        <taxon>Lactobacillales</taxon>
        <taxon>Lactobacillaceae</taxon>
        <taxon>Lactobacillus</taxon>
    </lineage>
</organism>
<evidence type="ECO:0000313" key="2">
    <source>
        <dbReference type="Proteomes" id="UP000005583"/>
    </source>
</evidence>
<dbReference type="Proteomes" id="UP000005583">
    <property type="component" value="Unassembled WGS sequence"/>
</dbReference>
<name>C2EL90_9LACO</name>
<dbReference type="EMBL" id="ACGU01000016">
    <property type="protein sequence ID" value="EEJ72740.1"/>
    <property type="molecule type" value="Genomic_DNA"/>
</dbReference>
<sequence length="99" mass="11852">MRQFLNKIGSEERHTFRAIFGKYSYKRYYDKLRGELYSPTMVVKQVEIIDDPEKTRLVTDHPWLNLTKNFTNLDLLHSGDKIQFNDQVAEYTKGYINME</sequence>
<accession>C2EL90</accession>
<proteinExistence type="predicted"/>
<keyword evidence="2" id="KW-1185">Reference proteome</keyword>
<evidence type="ECO:0000313" key="1">
    <source>
        <dbReference type="EMBL" id="EEJ72740.1"/>
    </source>
</evidence>